<protein>
    <recommendedName>
        <fullName evidence="15">Peptidase metallopeptidase domain-containing protein</fullName>
    </recommendedName>
</protein>
<dbReference type="Pfam" id="PF00045">
    <property type="entry name" value="Hemopexin"/>
    <property type="match status" value="2"/>
</dbReference>
<dbReference type="EnsemblMetazoa" id="AALFPA23_007099.R9408">
    <property type="protein sequence ID" value="AALFPA23_007099.P9408"/>
    <property type="gene ID" value="AALFPA23_007099"/>
</dbReference>
<dbReference type="CDD" id="cd00094">
    <property type="entry name" value="HX"/>
    <property type="match status" value="1"/>
</dbReference>
<reference evidence="17" key="1">
    <citation type="journal article" date="2015" name="Proc. Natl. Acad. Sci. U.S.A.">
        <title>Genome sequence of the Asian Tiger mosquito, Aedes albopictus, reveals insights into its biology, genetics, and evolution.</title>
        <authorList>
            <person name="Chen X.G."/>
            <person name="Jiang X."/>
            <person name="Gu J."/>
            <person name="Xu M."/>
            <person name="Wu Y."/>
            <person name="Deng Y."/>
            <person name="Zhang C."/>
            <person name="Bonizzoni M."/>
            <person name="Dermauw W."/>
            <person name="Vontas J."/>
            <person name="Armbruster P."/>
            <person name="Huang X."/>
            <person name="Yang Y."/>
            <person name="Zhang H."/>
            <person name="He W."/>
            <person name="Peng H."/>
            <person name="Liu Y."/>
            <person name="Wu K."/>
            <person name="Chen J."/>
            <person name="Lirakis M."/>
            <person name="Topalis P."/>
            <person name="Van Leeuwen T."/>
            <person name="Hall A.B."/>
            <person name="Jiang X."/>
            <person name="Thorpe C."/>
            <person name="Mueller R.L."/>
            <person name="Sun C."/>
            <person name="Waterhouse R.M."/>
            <person name="Yan G."/>
            <person name="Tu Z.J."/>
            <person name="Fang X."/>
            <person name="James A.A."/>
        </authorList>
    </citation>
    <scope>NUCLEOTIDE SEQUENCE [LARGE SCALE GENOMIC DNA]</scope>
    <source>
        <strain evidence="17">Foshan</strain>
    </source>
</reference>
<dbReference type="InterPro" id="IPR021190">
    <property type="entry name" value="Pept_M10A"/>
</dbReference>
<keyword evidence="4" id="KW-0479">Metal-binding</keyword>
<feature type="repeat" description="Hemopexin" evidence="13">
    <location>
        <begin position="340"/>
        <end position="384"/>
    </location>
</feature>
<accession>A0ABM1Y9R4</accession>
<dbReference type="PIRSF" id="PIRSF001191">
    <property type="entry name" value="Peptidase_M10A_matrix"/>
    <property type="match status" value="1"/>
</dbReference>
<evidence type="ECO:0000256" key="3">
    <source>
        <dbReference type="ARBA" id="ARBA00022670"/>
    </source>
</evidence>
<evidence type="ECO:0000256" key="4">
    <source>
        <dbReference type="ARBA" id="ARBA00022723"/>
    </source>
</evidence>
<evidence type="ECO:0000256" key="1">
    <source>
        <dbReference type="ARBA" id="ARBA00001947"/>
    </source>
</evidence>
<dbReference type="InterPro" id="IPR018487">
    <property type="entry name" value="Hemopexin-like_repeat"/>
</dbReference>
<dbReference type="Gene3D" id="2.110.10.10">
    <property type="entry name" value="Hemopexin-like domain"/>
    <property type="match status" value="1"/>
</dbReference>
<feature type="domain" description="Peptidase metallopeptidase" evidence="15">
    <location>
        <begin position="128"/>
        <end position="283"/>
    </location>
</feature>
<evidence type="ECO:0000256" key="9">
    <source>
        <dbReference type="ARBA" id="ARBA00022837"/>
    </source>
</evidence>
<keyword evidence="3" id="KW-0645">Protease</keyword>
<evidence type="ECO:0000256" key="11">
    <source>
        <dbReference type="ARBA" id="ARBA00023145"/>
    </source>
</evidence>
<name>A0ABM1Y9R4_AEDAL</name>
<dbReference type="SUPFAM" id="SSF47090">
    <property type="entry name" value="PGBD-like"/>
    <property type="match status" value="1"/>
</dbReference>
<evidence type="ECO:0000256" key="13">
    <source>
        <dbReference type="PROSITE-ProRule" id="PRU01011"/>
    </source>
</evidence>
<dbReference type="PROSITE" id="PS00024">
    <property type="entry name" value="HEMOPEXIN"/>
    <property type="match status" value="1"/>
</dbReference>
<dbReference type="InterPro" id="IPR006026">
    <property type="entry name" value="Peptidase_Metallo"/>
</dbReference>
<evidence type="ECO:0000313" key="17">
    <source>
        <dbReference type="Proteomes" id="UP000069940"/>
    </source>
</evidence>
<evidence type="ECO:0000256" key="6">
    <source>
        <dbReference type="ARBA" id="ARBA00022737"/>
    </source>
</evidence>
<evidence type="ECO:0000256" key="12">
    <source>
        <dbReference type="ARBA" id="ARBA00023157"/>
    </source>
</evidence>
<organism evidence="16 17">
    <name type="scientific">Aedes albopictus</name>
    <name type="common">Asian tiger mosquito</name>
    <name type="synonym">Stegomyia albopicta</name>
    <dbReference type="NCBI Taxonomy" id="7160"/>
    <lineage>
        <taxon>Eukaryota</taxon>
        <taxon>Metazoa</taxon>
        <taxon>Ecdysozoa</taxon>
        <taxon>Arthropoda</taxon>
        <taxon>Hexapoda</taxon>
        <taxon>Insecta</taxon>
        <taxon>Pterygota</taxon>
        <taxon>Neoptera</taxon>
        <taxon>Endopterygota</taxon>
        <taxon>Diptera</taxon>
        <taxon>Nematocera</taxon>
        <taxon>Culicoidea</taxon>
        <taxon>Culicidae</taxon>
        <taxon>Culicinae</taxon>
        <taxon>Aedini</taxon>
        <taxon>Aedes</taxon>
        <taxon>Stegomyia</taxon>
    </lineage>
</organism>
<dbReference type="PRINTS" id="PR00138">
    <property type="entry name" value="MATRIXIN"/>
</dbReference>
<keyword evidence="9" id="KW-0106">Calcium</keyword>
<dbReference type="SMART" id="SM00235">
    <property type="entry name" value="ZnMc"/>
    <property type="match status" value="1"/>
</dbReference>
<dbReference type="SUPFAM" id="SSF55486">
    <property type="entry name" value="Metalloproteases ('zincins'), catalytic domain"/>
    <property type="match status" value="1"/>
</dbReference>
<evidence type="ECO:0000256" key="10">
    <source>
        <dbReference type="ARBA" id="ARBA00023049"/>
    </source>
</evidence>
<dbReference type="RefSeq" id="XP_019932120.3">
    <property type="nucleotide sequence ID" value="XM_020076561.3"/>
</dbReference>
<dbReference type="InterPro" id="IPR001818">
    <property type="entry name" value="Pept_M10_metallopeptidase"/>
</dbReference>
<comment type="similarity">
    <text evidence="2">Belongs to the peptidase M10A family.</text>
</comment>
<evidence type="ECO:0000256" key="7">
    <source>
        <dbReference type="ARBA" id="ARBA00022801"/>
    </source>
</evidence>
<sequence>MQRIVWWILLIGIARYSSAASDDWELVNSGTNIEAYSLAENNRSPAVTVEEPDLSDDEVENILESIGFHSYENSDEATNVRLANSEDSRILQYQKYYRLPQTGELDRATKISLKRPKCGVSDLVLQGGDFKWNKRYLTYYVASTPSEVAPNTVKKLLRDAFQQWSNVTLLDFNESKNAKADIKILFEDEQVQTGKRSQETTSQDATFSHASYPEKGVIRFNTKYYFRMKNEDEFLHTAMHEIGHALGLGHSSSRASIMYPFLDSRFTDLPQVDIEAIQLKYGKRFQTRSIPEFCTLANYDAVVSTARGLMFVAGKYYYHIHSNYSIGQPTLLSDMWPGVPDSVDAALTIDAETFFFKSDQVWSFKYESLQPGYPRKIRNTFPGLPNNLDAVAYDRKHVYAFRNDLYWRYNPEKKAVDHTEEVSAFDIPTRIDAALFEKSRDRLYFYKDTDWYFYSFNTMETEKHDTPKYNCQQYE</sequence>
<evidence type="ECO:0000259" key="15">
    <source>
        <dbReference type="SMART" id="SM00235"/>
    </source>
</evidence>
<dbReference type="Gene3D" id="3.40.390.10">
    <property type="entry name" value="Collagenase (Catalytic Domain)"/>
    <property type="match status" value="1"/>
</dbReference>
<dbReference type="SUPFAM" id="SSF50923">
    <property type="entry name" value="Hemopexin-like domain"/>
    <property type="match status" value="1"/>
</dbReference>
<dbReference type="InterPro" id="IPR000585">
    <property type="entry name" value="Hemopexin-like_dom"/>
</dbReference>
<dbReference type="GeneID" id="109622311"/>
<feature type="repeat" description="Hemopexin" evidence="13">
    <location>
        <begin position="385"/>
        <end position="429"/>
    </location>
</feature>
<reference evidence="16" key="2">
    <citation type="submission" date="2025-05" db="UniProtKB">
        <authorList>
            <consortium name="EnsemblMetazoa"/>
        </authorList>
    </citation>
    <scope>IDENTIFICATION</scope>
    <source>
        <strain evidence="16">Foshan</strain>
    </source>
</reference>
<comment type="cofactor">
    <cofactor evidence="1">
        <name>Zn(2+)</name>
        <dbReference type="ChEBI" id="CHEBI:29105"/>
    </cofactor>
</comment>
<proteinExistence type="inferred from homology"/>
<dbReference type="PROSITE" id="PS51642">
    <property type="entry name" value="HEMOPEXIN_2"/>
    <property type="match status" value="2"/>
</dbReference>
<dbReference type="Proteomes" id="UP000069940">
    <property type="component" value="Unassembled WGS sequence"/>
</dbReference>
<dbReference type="InterPro" id="IPR018486">
    <property type="entry name" value="Hemopexin_CS"/>
</dbReference>
<dbReference type="InterPro" id="IPR036375">
    <property type="entry name" value="Hemopexin-like_dom_sf"/>
</dbReference>
<keyword evidence="7" id="KW-0378">Hydrolase</keyword>
<dbReference type="PANTHER" id="PTHR10201:SF323">
    <property type="entry name" value="MATRIX METALLOPROTEINASE-21"/>
    <property type="match status" value="1"/>
</dbReference>
<keyword evidence="17" id="KW-1185">Reference proteome</keyword>
<evidence type="ECO:0000256" key="5">
    <source>
        <dbReference type="ARBA" id="ARBA00022729"/>
    </source>
</evidence>
<keyword evidence="10" id="KW-0482">Metalloprotease</keyword>
<keyword evidence="5 14" id="KW-0732">Signal</keyword>
<evidence type="ECO:0000256" key="2">
    <source>
        <dbReference type="ARBA" id="ARBA00010370"/>
    </source>
</evidence>
<feature type="chain" id="PRO_5047518117" description="Peptidase metallopeptidase domain-containing protein" evidence="14">
    <location>
        <begin position="20"/>
        <end position="475"/>
    </location>
</feature>
<dbReference type="InterPro" id="IPR036365">
    <property type="entry name" value="PGBD-like_sf"/>
</dbReference>
<keyword evidence="8" id="KW-0862">Zinc</keyword>
<dbReference type="PANTHER" id="PTHR10201">
    <property type="entry name" value="MATRIX METALLOPROTEINASE"/>
    <property type="match status" value="1"/>
</dbReference>
<dbReference type="InterPro" id="IPR024079">
    <property type="entry name" value="MetalloPept_cat_dom_sf"/>
</dbReference>
<feature type="signal peptide" evidence="14">
    <location>
        <begin position="1"/>
        <end position="19"/>
    </location>
</feature>
<dbReference type="Pfam" id="PF00413">
    <property type="entry name" value="Peptidase_M10"/>
    <property type="match status" value="1"/>
</dbReference>
<evidence type="ECO:0000256" key="14">
    <source>
        <dbReference type="SAM" id="SignalP"/>
    </source>
</evidence>
<keyword evidence="12" id="KW-1015">Disulfide bond</keyword>
<evidence type="ECO:0000256" key="8">
    <source>
        <dbReference type="ARBA" id="ARBA00022833"/>
    </source>
</evidence>
<evidence type="ECO:0000313" key="16">
    <source>
        <dbReference type="EnsemblMetazoa" id="AALFPA23_007099.P9408"/>
    </source>
</evidence>
<keyword evidence="6" id="KW-0677">Repeat</keyword>
<keyword evidence="11" id="KW-0865">Zymogen</keyword>
<dbReference type="SMART" id="SM00120">
    <property type="entry name" value="HX"/>
    <property type="match status" value="3"/>
</dbReference>